<dbReference type="EMBL" id="AP018165">
    <property type="protein sequence ID" value="BAX97304.1"/>
    <property type="molecule type" value="Genomic_DNA"/>
</dbReference>
<reference evidence="2" key="1">
    <citation type="journal article" date="2017" name="Genome Announc.">
        <title>Complete Genome Sequence of Mycobacterium stephanolepidis.</title>
        <authorList>
            <person name="Fukano H."/>
            <person name="Yoshida M."/>
            <person name="Katayama Y."/>
            <person name="Omatsu T."/>
            <person name="Mizutani T."/>
            <person name="Kurata O."/>
            <person name="Wada S."/>
            <person name="Hoshino Y."/>
        </authorList>
    </citation>
    <scope>NUCLEOTIDE SEQUENCE [LARGE SCALE GENOMIC DNA]</scope>
    <source>
        <strain evidence="2">NJB0901</strain>
    </source>
</reference>
<dbReference type="PANTHER" id="PTHR21262:SF31">
    <property type="entry name" value="GTP PYROPHOSPHOKINASE"/>
    <property type="match status" value="1"/>
</dbReference>
<keyword evidence="1" id="KW-0378">Hydrolase</keyword>
<accession>A0A1Z4EWI8</accession>
<dbReference type="AlphaFoldDB" id="A0A1Z4EWI8"/>
<proteinExistence type="predicted"/>
<evidence type="ECO:0000313" key="2">
    <source>
        <dbReference type="Proteomes" id="UP000217954"/>
    </source>
</evidence>
<sequence>MLAARPDLVHKAEQLAEEAHAGQTDKAGQPYIGHVRRVAAAVDPQEATYIAAAFLHDVVEDSTITLDELAAQGFPQEIVTAVGLLTRQKHIPAEDYYRRIRSDPIALAVKLSDIADNASTDRLARLDPATRERLTEKYRSALLSLEKPAFAAQLGKKPQTNQL</sequence>
<reference evidence="1 2" key="2">
    <citation type="journal article" date="2017" name="Int. J. Syst. Evol. Microbiol.">
        <title>Mycobacterium stephanolepidis sp. nov., a rapidly growing species related to Mycobacterium chelonae, isolated from marine teleost fish, Stephanolepis cirrhifer.</title>
        <authorList>
            <person name="Fukano H."/>
            <person name="Wada S."/>
            <person name="Kurata O."/>
            <person name="Katayama K."/>
            <person name="Fujiwara N."/>
            <person name="Hoshino Y."/>
        </authorList>
    </citation>
    <scope>NUCLEOTIDE SEQUENCE [LARGE SCALE GENOMIC DNA]</scope>
    <source>
        <strain evidence="1 2">NJB0901</strain>
    </source>
</reference>
<dbReference type="Proteomes" id="UP000217954">
    <property type="component" value="Chromosome"/>
</dbReference>
<name>A0A1Z4EWI8_9MYCO</name>
<protein>
    <submittedName>
        <fullName evidence="1">Phosphohydrolase</fullName>
    </submittedName>
</protein>
<dbReference type="KEGG" id="mste:MSTE_01988"/>
<dbReference type="Gene3D" id="1.10.3210.10">
    <property type="entry name" value="Hypothetical protein af1432"/>
    <property type="match status" value="1"/>
</dbReference>
<dbReference type="PANTHER" id="PTHR21262">
    <property type="entry name" value="GUANOSINE-3',5'-BIS DIPHOSPHATE 3'-PYROPHOSPHOHYDROLASE"/>
    <property type="match status" value="1"/>
</dbReference>
<dbReference type="Pfam" id="PF13328">
    <property type="entry name" value="HD_4"/>
    <property type="match status" value="1"/>
</dbReference>
<keyword evidence="2" id="KW-1185">Reference proteome</keyword>
<organism evidence="1 2">
    <name type="scientific">[Mycobacterium] stephanolepidis</name>
    <dbReference type="NCBI Taxonomy" id="1520670"/>
    <lineage>
        <taxon>Bacteria</taxon>
        <taxon>Bacillati</taxon>
        <taxon>Actinomycetota</taxon>
        <taxon>Actinomycetes</taxon>
        <taxon>Mycobacteriales</taxon>
        <taxon>Mycobacteriaceae</taxon>
        <taxon>Mycobacteroides</taxon>
    </lineage>
</organism>
<evidence type="ECO:0000313" key="1">
    <source>
        <dbReference type="EMBL" id="BAX97304.1"/>
    </source>
</evidence>
<dbReference type="GO" id="GO:0016787">
    <property type="term" value="F:hydrolase activity"/>
    <property type="evidence" value="ECO:0007669"/>
    <property type="project" value="UniProtKB-KW"/>
</dbReference>
<dbReference type="SUPFAM" id="SSF109604">
    <property type="entry name" value="HD-domain/PDEase-like"/>
    <property type="match status" value="1"/>
</dbReference>
<gene>
    <name evidence="1" type="ORF">MSTE_01988</name>
</gene>